<evidence type="ECO:0000313" key="1">
    <source>
        <dbReference type="EMBL" id="PVU98558.1"/>
    </source>
</evidence>
<evidence type="ECO:0000313" key="2">
    <source>
        <dbReference type="Proteomes" id="UP000245609"/>
    </source>
</evidence>
<proteinExistence type="predicted"/>
<keyword evidence="2" id="KW-1185">Reference proteome</keyword>
<dbReference type="Proteomes" id="UP000245609">
    <property type="component" value="Unassembled WGS sequence"/>
</dbReference>
<sequence>MFFNKKSPVEKLVSKSSLSLKSINELMGLVDNSVDAAREAVEYILRYIFDPKKRTKYFSFYNRLVFLINKPFFSITDVLFVDENYKKLEAFLNNKDVYSNQKLNVLSMIKVWSFLFEDNISVNEALMQVLTKAIYATELQPSYNYFPRRPQSWVIPEHVKEALTRGNMVEDPWYFRSNARFSLELSSVQPDSSNFHHTQEFSEQVLSKCEKITRICQSFKEILLSLDLDEDIESNEAVQSIRSKIASYLPIVTNYIEIFQEHNGDVLDTALKTNDMIKDVQDYYVSLVEEMMVAKAMADSLSDPNVQVDTDIYPDCSASFEIENNWTSSSRSVTSIIGPNGKNPIR</sequence>
<accession>A0A2T9Z1T0</accession>
<dbReference type="AlphaFoldDB" id="A0A2T9Z1T0"/>
<dbReference type="EMBL" id="MBFS01002364">
    <property type="protein sequence ID" value="PVU98558.1"/>
    <property type="molecule type" value="Genomic_DNA"/>
</dbReference>
<dbReference type="SUPFAM" id="SSF89009">
    <property type="entry name" value="GAT-like domain"/>
    <property type="match status" value="1"/>
</dbReference>
<reference evidence="1 2" key="1">
    <citation type="journal article" date="2018" name="MBio">
        <title>Comparative Genomics Reveals the Core Gene Toolbox for the Fungus-Insect Symbiosis.</title>
        <authorList>
            <person name="Wang Y."/>
            <person name="Stata M."/>
            <person name="Wang W."/>
            <person name="Stajich J.E."/>
            <person name="White M.M."/>
            <person name="Moncalvo J.M."/>
        </authorList>
    </citation>
    <scope>NUCLEOTIDE SEQUENCE [LARGE SCALE GENOMIC DNA]</scope>
    <source>
        <strain evidence="1 2">SC-DP-2</strain>
    </source>
</reference>
<comment type="caution">
    <text evidence="1">The sequence shown here is derived from an EMBL/GenBank/DDBJ whole genome shotgun (WGS) entry which is preliminary data.</text>
</comment>
<name>A0A2T9Z1T0_9FUNG</name>
<gene>
    <name evidence="1" type="ORF">BB560_005649</name>
</gene>
<protein>
    <submittedName>
        <fullName evidence="1">Uncharacterized protein</fullName>
    </submittedName>
</protein>
<organism evidence="1 2">
    <name type="scientific">Smittium megazygosporum</name>
    <dbReference type="NCBI Taxonomy" id="133381"/>
    <lineage>
        <taxon>Eukaryota</taxon>
        <taxon>Fungi</taxon>
        <taxon>Fungi incertae sedis</taxon>
        <taxon>Zoopagomycota</taxon>
        <taxon>Kickxellomycotina</taxon>
        <taxon>Harpellomycetes</taxon>
        <taxon>Harpellales</taxon>
        <taxon>Legeriomycetaceae</taxon>
        <taxon>Smittium</taxon>
    </lineage>
</organism>